<dbReference type="EMBL" id="CP024172">
    <property type="protein sequence ID" value="AZW15729.1"/>
    <property type="molecule type" value="Genomic_DNA"/>
</dbReference>
<dbReference type="AlphaFoldDB" id="A0AAN1RTF3"/>
<dbReference type="Proteomes" id="UP000282741">
    <property type="component" value="Chromosome"/>
</dbReference>
<evidence type="ECO:0000256" key="1">
    <source>
        <dbReference type="SAM" id="SignalP"/>
    </source>
</evidence>
<gene>
    <name evidence="2" type="ORF">CS347_02500</name>
</gene>
<evidence type="ECO:0008006" key="4">
    <source>
        <dbReference type="Google" id="ProtNLM"/>
    </source>
</evidence>
<organism evidence="2 3">
    <name type="scientific">Bordetella hinzii</name>
    <dbReference type="NCBI Taxonomy" id="103855"/>
    <lineage>
        <taxon>Bacteria</taxon>
        <taxon>Pseudomonadati</taxon>
        <taxon>Pseudomonadota</taxon>
        <taxon>Betaproteobacteria</taxon>
        <taxon>Burkholderiales</taxon>
        <taxon>Alcaligenaceae</taxon>
        <taxon>Bordetella</taxon>
    </lineage>
</organism>
<dbReference type="GeneID" id="92997257"/>
<proteinExistence type="predicted"/>
<dbReference type="RefSeq" id="WP_032978744.1">
    <property type="nucleotide sequence ID" value="NZ_CP012077.1"/>
</dbReference>
<feature type="chain" id="PRO_5042819317" description="Secreted protein" evidence="1">
    <location>
        <begin position="21"/>
        <end position="195"/>
    </location>
</feature>
<feature type="signal peptide" evidence="1">
    <location>
        <begin position="1"/>
        <end position="20"/>
    </location>
</feature>
<protein>
    <recommendedName>
        <fullName evidence="4">Secreted protein</fullName>
    </recommendedName>
</protein>
<reference evidence="3" key="1">
    <citation type="submission" date="2017-10" db="EMBL/GenBank/DDBJ databases">
        <title>Whole genome sequencing of various Bordetella species.</title>
        <authorList>
            <person name="Weigand M.R."/>
            <person name="Loparev V."/>
            <person name="Peng Y."/>
            <person name="Bowden K.E."/>
            <person name="Tondella M.L."/>
            <person name="Williams M.M."/>
        </authorList>
    </citation>
    <scope>NUCLEOTIDE SEQUENCE [LARGE SCALE GENOMIC DNA]</scope>
    <source>
        <strain evidence="3">H720</strain>
    </source>
</reference>
<accession>A0AAN1RTF3</accession>
<sequence>MYRRLLTSLALMLCALGVQAQEAAPAAPPQAVSLLQGKLKFDLPAGFTASDLPPGRPEDGTAGASGRLFINTDARQVVVVSEAPTPGGVAATDDDKVFLSGAAQGYVSQQKQASADYQPLGEDTLRAGALGLRRIDAKGSFAGTPTLNTSLLAGSGPRLAVVQIVSREDDPQGHAGLVQRVLDSMPAKVAALAPR</sequence>
<evidence type="ECO:0000313" key="3">
    <source>
        <dbReference type="Proteomes" id="UP000282741"/>
    </source>
</evidence>
<keyword evidence="1" id="KW-0732">Signal</keyword>
<evidence type="ECO:0000313" key="2">
    <source>
        <dbReference type="EMBL" id="AZW15729.1"/>
    </source>
</evidence>
<name>A0AAN1RTF3_9BORD</name>